<dbReference type="EMBL" id="BDDD01001964">
    <property type="protein sequence ID" value="GAV79357.1"/>
    <property type="molecule type" value="Genomic_DNA"/>
</dbReference>
<dbReference type="PANTHER" id="PTHR31973:SF187">
    <property type="entry name" value="MUTATOR TRANSPOSASE MUDRA PROTEIN"/>
    <property type="match status" value="1"/>
</dbReference>
<evidence type="ECO:0000313" key="2">
    <source>
        <dbReference type="Proteomes" id="UP000187406"/>
    </source>
</evidence>
<dbReference type="Proteomes" id="UP000187406">
    <property type="component" value="Unassembled WGS sequence"/>
</dbReference>
<proteinExistence type="predicted"/>
<dbReference type="AlphaFoldDB" id="A0A1Q3CGL6"/>
<accession>A0A1Q3CGL6</accession>
<evidence type="ECO:0000313" key="1">
    <source>
        <dbReference type="EMBL" id="GAV79357.1"/>
    </source>
</evidence>
<organism evidence="1 2">
    <name type="scientific">Cephalotus follicularis</name>
    <name type="common">Albany pitcher plant</name>
    <dbReference type="NCBI Taxonomy" id="3775"/>
    <lineage>
        <taxon>Eukaryota</taxon>
        <taxon>Viridiplantae</taxon>
        <taxon>Streptophyta</taxon>
        <taxon>Embryophyta</taxon>
        <taxon>Tracheophyta</taxon>
        <taxon>Spermatophyta</taxon>
        <taxon>Magnoliopsida</taxon>
        <taxon>eudicotyledons</taxon>
        <taxon>Gunneridae</taxon>
        <taxon>Pentapetalae</taxon>
        <taxon>rosids</taxon>
        <taxon>fabids</taxon>
        <taxon>Oxalidales</taxon>
        <taxon>Cephalotaceae</taxon>
        <taxon>Cephalotus</taxon>
    </lineage>
</organism>
<dbReference type="OrthoDB" id="1001883at2759"/>
<protein>
    <submittedName>
        <fullName evidence="1">Uncharacterized protein</fullName>
    </submittedName>
</protein>
<dbReference type="InParanoid" id="A0A1Q3CGL6"/>
<name>A0A1Q3CGL6_CEPFO</name>
<sequence>FFRTSVKCDIVDNNMTETFNRWILDARIKSIVQMLQDIRRQVMERMPTKRDAIQGWRGEFGPRINQKLKESKKYCINYSVLWNGEARYEIKDNITNGGYVVNLSHGQCSCRSW</sequence>
<gene>
    <name evidence="1" type="ORF">CFOL_v3_22822</name>
</gene>
<dbReference type="PANTHER" id="PTHR31973">
    <property type="entry name" value="POLYPROTEIN, PUTATIVE-RELATED"/>
    <property type="match status" value="1"/>
</dbReference>
<feature type="non-terminal residue" evidence="1">
    <location>
        <position position="113"/>
    </location>
</feature>
<comment type="caution">
    <text evidence="1">The sequence shown here is derived from an EMBL/GenBank/DDBJ whole genome shotgun (WGS) entry which is preliminary data.</text>
</comment>
<reference evidence="2" key="1">
    <citation type="submission" date="2016-04" db="EMBL/GenBank/DDBJ databases">
        <title>Cephalotus genome sequencing.</title>
        <authorList>
            <person name="Fukushima K."/>
            <person name="Hasebe M."/>
            <person name="Fang X."/>
        </authorList>
    </citation>
    <scope>NUCLEOTIDE SEQUENCE [LARGE SCALE GENOMIC DNA]</scope>
    <source>
        <strain evidence="2">cv. St1</strain>
    </source>
</reference>
<feature type="non-terminal residue" evidence="1">
    <location>
        <position position="1"/>
    </location>
</feature>
<keyword evidence="2" id="KW-1185">Reference proteome</keyword>
<dbReference type="STRING" id="3775.A0A1Q3CGL6"/>